<evidence type="ECO:0000256" key="5">
    <source>
        <dbReference type="ARBA" id="ARBA00023203"/>
    </source>
</evidence>
<dbReference type="GO" id="GO:0051015">
    <property type="term" value="F:actin filament binding"/>
    <property type="evidence" value="ECO:0007669"/>
    <property type="project" value="TreeGrafter"/>
</dbReference>
<dbReference type="Gene3D" id="3.30.1460.20">
    <property type="match status" value="2"/>
</dbReference>
<dbReference type="GO" id="GO:0005200">
    <property type="term" value="F:structural constituent of cytoskeleton"/>
    <property type="evidence" value="ECO:0007669"/>
    <property type="project" value="TreeGrafter"/>
</dbReference>
<dbReference type="PROSITE" id="PS00092">
    <property type="entry name" value="N6_MTASE"/>
    <property type="match status" value="1"/>
</dbReference>
<evidence type="ECO:0000256" key="7">
    <source>
        <dbReference type="ARBA" id="ARBA00029755"/>
    </source>
</evidence>
<evidence type="ECO:0000256" key="8">
    <source>
        <dbReference type="PROSITE-ProRule" id="PRU00182"/>
    </source>
</evidence>
<dbReference type="InterPro" id="IPR007188">
    <property type="entry name" value="ARPC2"/>
</dbReference>
<reference evidence="10 11" key="1">
    <citation type="journal article" date="2019" name="Sci. Rep.">
        <title>Comparative genomics of chytrid fungi reveal insights into the obligate biotrophic and pathogenic lifestyle of Synchytrium endobioticum.</title>
        <authorList>
            <person name="van de Vossenberg B.T.L.H."/>
            <person name="Warris S."/>
            <person name="Nguyen H.D.T."/>
            <person name="van Gent-Pelzer M.P.E."/>
            <person name="Joly D.L."/>
            <person name="van de Geest H.C."/>
            <person name="Bonants P.J.M."/>
            <person name="Smith D.S."/>
            <person name="Levesque C.A."/>
            <person name="van der Lee T.A.J."/>
        </authorList>
    </citation>
    <scope>NUCLEOTIDE SEQUENCE [LARGE SCALE GENOMIC DNA]</scope>
    <source>
        <strain evidence="10 11">CBS 675.73</strain>
    </source>
</reference>
<dbReference type="GO" id="GO:0009982">
    <property type="term" value="F:pseudouridine synthase activity"/>
    <property type="evidence" value="ECO:0007669"/>
    <property type="project" value="InterPro"/>
</dbReference>
<sequence>MQATVSVEDAGTPLHKFVRRHFSVLVPSRSQTHVAFKAGQILVNGAPAAEGLRLRAGDVVSIARTVAHVARARSNNVGVRAVHCDARVVVVWKSAGVSMDPRSAIFGDAVRDRANLAPGSELYPLLDLDKAVSGLVVLSTRNPSSIPSTINSLESTYRCIVHGRVGSAEGLTEGSEYAVEFPIRGTLCSTLFRIVSFTSTRNSPDGWLTTLDATPVGGFVHKQVMTHLYSSDHPVIGNSRMTKQHRTCRDKGIFCSLIKLSFNHPDTGETLSYIESEPSKFEALRLKEAKFSERKLAEIEEATQSLMAKRIKSNEFTETEAAGTNNAAADDDEEEEDDAGGQSQSSFKNAAYIRGSQEFRGLLFKVSPAVMIPRASSGILVESAVSVFLERNSGLQKSITILDMGTGSGSLLISTVAHLEASLLKNGMSETDCVSGIALDASSEALAVTRENLDAHGLSSRVKIHLGTFGSVSDIFSNVTASKPVQIILCNPPYLSPRIKKVTSIDASLLNEEPAVALFSGDTGLEAYQEIMGGIRLADDQFGYEGFSKHCVLVLEIGHGCSERVKKIFVDGICSVELEKSGRRWEFVALKRDHRKLERCLIFHKLEGNRILEETFRERFNRTDEPEKLFLTIHDFDGVSYSVETKDSKSVVYLSMNMKCYPELRQYGADNILFREYGALFQQTAEPGFDVTLRIDETQLGAVNKDELVKKLALLKRNALAAPFEAAFYAQSQGQQTNIMTVNYRDQEAIYIMGFPDRVTVIFSTVFKEETDQIFGRVFLQEFVDARRQPAIQNAPQVLYSPREPPLELRGLRLSDAENIGYVTFVLFPRHFTPGPIREDTISRIQLFRDYLHYHIKASKAYMHSRMRARVESFLKVLNRAKPEKPEDQKEKKTMA</sequence>
<feature type="compositionally biased region" description="Acidic residues" evidence="9">
    <location>
        <begin position="329"/>
        <end position="339"/>
    </location>
</feature>
<comment type="similarity">
    <text evidence="2">Belongs to the ARPC2 family.</text>
</comment>
<dbReference type="PANTHER" id="PTHR12058:SF0">
    <property type="entry name" value="ACTIN-RELATED PROTEIN 2_3 COMPLEX SUBUNIT 2"/>
    <property type="match status" value="1"/>
</dbReference>
<dbReference type="GO" id="GO:0030041">
    <property type="term" value="P:actin filament polymerization"/>
    <property type="evidence" value="ECO:0007669"/>
    <property type="project" value="InterPro"/>
</dbReference>
<dbReference type="SUPFAM" id="SSF53335">
    <property type="entry name" value="S-adenosyl-L-methionine-dependent methyltransferases"/>
    <property type="match status" value="1"/>
</dbReference>
<dbReference type="InterPro" id="IPR029063">
    <property type="entry name" value="SAM-dependent_MTases_sf"/>
</dbReference>
<evidence type="ECO:0000256" key="2">
    <source>
        <dbReference type="ARBA" id="ARBA00007192"/>
    </source>
</evidence>
<accession>A0A507F235</accession>
<dbReference type="Gene3D" id="3.30.2350.10">
    <property type="entry name" value="Pseudouridine synthase"/>
    <property type="match status" value="1"/>
</dbReference>
<dbReference type="GO" id="GO:0001522">
    <property type="term" value="P:pseudouridine synthesis"/>
    <property type="evidence" value="ECO:0007669"/>
    <property type="project" value="InterPro"/>
</dbReference>
<organism evidence="10 11">
    <name type="scientific">Chytriomyces confervae</name>
    <dbReference type="NCBI Taxonomy" id="246404"/>
    <lineage>
        <taxon>Eukaryota</taxon>
        <taxon>Fungi</taxon>
        <taxon>Fungi incertae sedis</taxon>
        <taxon>Chytridiomycota</taxon>
        <taxon>Chytridiomycota incertae sedis</taxon>
        <taxon>Chytridiomycetes</taxon>
        <taxon>Chytridiales</taxon>
        <taxon>Chytriomycetaceae</taxon>
        <taxon>Chytriomyces</taxon>
    </lineage>
</organism>
<keyword evidence="5" id="KW-0009">Actin-binding</keyword>
<dbReference type="GO" id="GO:0006897">
    <property type="term" value="P:endocytosis"/>
    <property type="evidence" value="ECO:0007669"/>
    <property type="project" value="UniProtKB-ARBA"/>
</dbReference>
<evidence type="ECO:0000256" key="6">
    <source>
        <dbReference type="ARBA" id="ARBA00023212"/>
    </source>
</evidence>
<keyword evidence="4" id="KW-0963">Cytoplasm</keyword>
<dbReference type="FunFam" id="3.30.1460.20:FF:000009">
    <property type="entry name" value="Arp2/3 complex 34 kDa subunit"/>
    <property type="match status" value="1"/>
</dbReference>
<dbReference type="OrthoDB" id="269872at2759"/>
<evidence type="ECO:0000313" key="11">
    <source>
        <dbReference type="Proteomes" id="UP000320333"/>
    </source>
</evidence>
<feature type="compositionally biased region" description="Low complexity" evidence="9">
    <location>
        <begin position="319"/>
        <end position="328"/>
    </location>
</feature>
<dbReference type="SUPFAM" id="SSF69645">
    <property type="entry name" value="Arp2/3 complex subunits"/>
    <property type="match status" value="2"/>
</dbReference>
<evidence type="ECO:0000313" key="10">
    <source>
        <dbReference type="EMBL" id="TPX69680.1"/>
    </source>
</evidence>
<dbReference type="SUPFAM" id="SSF55120">
    <property type="entry name" value="Pseudouridine synthase"/>
    <property type="match status" value="1"/>
</dbReference>
<dbReference type="InterPro" id="IPR036986">
    <property type="entry name" value="S4_RNA-bd_sf"/>
</dbReference>
<comment type="caution">
    <text evidence="10">The sequence shown here is derived from an EMBL/GenBank/DDBJ whole genome shotgun (WGS) entry which is preliminary data.</text>
</comment>
<dbReference type="Pfam" id="PF04045">
    <property type="entry name" value="P34-Arc"/>
    <property type="match status" value="1"/>
</dbReference>
<protein>
    <recommendedName>
        <fullName evidence="3">Actin-related protein 2/3 complex subunit 2</fullName>
    </recommendedName>
    <alternativeName>
        <fullName evidence="7">Arp2/3 complex 34 kDa subunit</fullName>
    </alternativeName>
</protein>
<dbReference type="GO" id="GO:0008168">
    <property type="term" value="F:methyltransferase activity"/>
    <property type="evidence" value="ECO:0007669"/>
    <property type="project" value="InterPro"/>
</dbReference>
<evidence type="ECO:0000256" key="1">
    <source>
        <dbReference type="ARBA" id="ARBA00004245"/>
    </source>
</evidence>
<dbReference type="GO" id="GO:0005885">
    <property type="term" value="C:Arp2/3 protein complex"/>
    <property type="evidence" value="ECO:0007669"/>
    <property type="project" value="InterPro"/>
</dbReference>
<keyword evidence="6" id="KW-0206">Cytoskeleton</keyword>
<gene>
    <name evidence="10" type="ORF">CcCBS67573_g06805</name>
</gene>
<feature type="region of interest" description="Disordered" evidence="9">
    <location>
        <begin position="313"/>
        <end position="347"/>
    </location>
</feature>
<evidence type="ECO:0000256" key="3">
    <source>
        <dbReference type="ARBA" id="ARBA00017833"/>
    </source>
</evidence>
<dbReference type="GO" id="GO:0034314">
    <property type="term" value="P:Arp2/3 complex-mediated actin nucleation"/>
    <property type="evidence" value="ECO:0007669"/>
    <property type="project" value="InterPro"/>
</dbReference>
<dbReference type="AlphaFoldDB" id="A0A507F235"/>
<dbReference type="PROSITE" id="PS50889">
    <property type="entry name" value="S4"/>
    <property type="match status" value="1"/>
</dbReference>
<evidence type="ECO:0000256" key="4">
    <source>
        <dbReference type="ARBA" id="ARBA00022490"/>
    </source>
</evidence>
<dbReference type="Gene3D" id="3.10.290.10">
    <property type="entry name" value="RNA-binding S4 domain"/>
    <property type="match status" value="1"/>
</dbReference>
<dbReference type="Gene3D" id="3.40.50.150">
    <property type="entry name" value="Vaccinia Virus protein VP39"/>
    <property type="match status" value="1"/>
</dbReference>
<comment type="subcellular location">
    <subcellularLocation>
        <location evidence="1">Cytoplasm</location>
        <location evidence="1">Cytoskeleton</location>
    </subcellularLocation>
</comment>
<dbReference type="InterPro" id="IPR020103">
    <property type="entry name" value="PsdUridine_synth_cat_dom_sf"/>
</dbReference>
<evidence type="ECO:0000256" key="9">
    <source>
        <dbReference type="SAM" id="MobiDB-lite"/>
    </source>
</evidence>
<proteinExistence type="inferred from homology"/>
<dbReference type="Proteomes" id="UP000320333">
    <property type="component" value="Unassembled WGS sequence"/>
</dbReference>
<keyword evidence="11" id="KW-1185">Reference proteome</keyword>
<dbReference type="PANTHER" id="PTHR12058">
    <property type="entry name" value="ARP2/3 COMPLEX 34 KDA SUBUNIT"/>
    <property type="match status" value="1"/>
</dbReference>
<dbReference type="InterPro" id="IPR034666">
    <property type="entry name" value="ARPC2/4"/>
</dbReference>
<name>A0A507F235_9FUNG</name>
<dbReference type="EMBL" id="QEAP01000311">
    <property type="protein sequence ID" value="TPX69680.1"/>
    <property type="molecule type" value="Genomic_DNA"/>
</dbReference>
<dbReference type="STRING" id="246404.A0A507F235"/>
<dbReference type="GO" id="GO:0003723">
    <property type="term" value="F:RNA binding"/>
    <property type="evidence" value="ECO:0007669"/>
    <property type="project" value="UniProtKB-KW"/>
</dbReference>
<dbReference type="InterPro" id="IPR002052">
    <property type="entry name" value="DNA_methylase_N6_adenine_CS"/>
</dbReference>
<dbReference type="GO" id="GO:0032259">
    <property type="term" value="P:methylation"/>
    <property type="evidence" value="ECO:0007669"/>
    <property type="project" value="InterPro"/>
</dbReference>
<keyword evidence="8" id="KW-0694">RNA-binding</keyword>